<evidence type="ECO:0000256" key="5">
    <source>
        <dbReference type="ARBA" id="ARBA00022723"/>
    </source>
</evidence>
<protein>
    <recommendedName>
        <fullName evidence="19">Cytochrome b561 and DOMON domain-containing protein</fullName>
    </recommendedName>
</protein>
<dbReference type="InterPro" id="IPR017214">
    <property type="entry name" value="UCP037471"/>
</dbReference>
<feature type="transmembrane region" description="Helical" evidence="13">
    <location>
        <begin position="326"/>
        <end position="347"/>
    </location>
</feature>
<dbReference type="FunFam" id="1.20.120.1770:FF:000007">
    <property type="entry name" value="Cytochrome b561 and DOMON domain-containing protein"/>
    <property type="match status" value="1"/>
</dbReference>
<dbReference type="GO" id="GO:0046872">
    <property type="term" value="F:metal ion binding"/>
    <property type="evidence" value="ECO:0007669"/>
    <property type="project" value="UniProtKB-KW"/>
</dbReference>
<feature type="binding site" description="axial binding residue" evidence="11">
    <location>
        <position position="210"/>
    </location>
    <ligand>
        <name>heme b</name>
        <dbReference type="ChEBI" id="CHEBI:60344"/>
        <label>1</label>
    </ligand>
    <ligandPart>
        <name>Fe</name>
        <dbReference type="ChEBI" id="CHEBI:18248"/>
    </ligandPart>
</feature>
<feature type="binding site" description="axial binding residue" evidence="11">
    <location>
        <position position="400"/>
    </location>
    <ligand>
        <name>heme b</name>
        <dbReference type="ChEBI" id="CHEBI:60344"/>
        <label>1</label>
    </ligand>
    <ligandPart>
        <name>Fe</name>
        <dbReference type="ChEBI" id="CHEBI:18248"/>
    </ligandPart>
</feature>
<evidence type="ECO:0000256" key="13">
    <source>
        <dbReference type="SAM" id="Phobius"/>
    </source>
</evidence>
<feature type="transmembrane region" description="Helical" evidence="13">
    <location>
        <begin position="396"/>
        <end position="419"/>
    </location>
</feature>
<keyword evidence="4 13" id="KW-0812">Transmembrane</keyword>
<dbReference type="PROSITE" id="PS50939">
    <property type="entry name" value="CYTOCHROME_B561"/>
    <property type="match status" value="1"/>
</dbReference>
<dbReference type="PIRSF" id="PIRSF037471">
    <property type="entry name" value="UCP037471"/>
    <property type="match status" value="1"/>
</dbReference>
<keyword evidence="11" id="KW-0408">Iron</keyword>
<dbReference type="EMBL" id="CAUOFW020008279">
    <property type="protein sequence ID" value="CAK9182250.1"/>
    <property type="molecule type" value="Genomic_DNA"/>
</dbReference>
<feature type="binding site" description="axial binding residue" evidence="11">
    <location>
        <position position="246"/>
    </location>
    <ligand>
        <name>heme b</name>
        <dbReference type="ChEBI" id="CHEBI:60344"/>
        <label>1</label>
    </ligand>
    <ligandPart>
        <name>Fe</name>
        <dbReference type="ChEBI" id="CHEBI:18248"/>
    </ligandPart>
</feature>
<feature type="transmembrane region" description="Helical" evidence="13">
    <location>
        <begin position="211"/>
        <end position="229"/>
    </location>
</feature>
<evidence type="ECO:0000313" key="17">
    <source>
        <dbReference type="EMBL" id="CAK9182250.1"/>
    </source>
</evidence>
<gene>
    <name evidence="17" type="ORF">ILEXP_LOCUS52385</name>
</gene>
<evidence type="ECO:0000256" key="12">
    <source>
        <dbReference type="SAM" id="MobiDB-lite"/>
    </source>
</evidence>
<feature type="transmembrane region" description="Helical" evidence="13">
    <location>
        <begin position="241"/>
        <end position="262"/>
    </location>
</feature>
<dbReference type="PROSITE" id="PS50836">
    <property type="entry name" value="DOMON"/>
    <property type="match status" value="1"/>
</dbReference>
<feature type="domain" description="DOMON" evidence="15">
    <location>
        <begin position="46"/>
        <end position="161"/>
    </location>
</feature>
<dbReference type="InterPro" id="IPR045265">
    <property type="entry name" value="AIR12_DOMON"/>
</dbReference>
<accession>A0ABC8UML0</accession>
<evidence type="ECO:0000256" key="8">
    <source>
        <dbReference type="ARBA" id="ARBA00022989"/>
    </source>
</evidence>
<keyword evidence="6 14" id="KW-0732">Signal</keyword>
<dbReference type="PROSITE" id="PS51257">
    <property type="entry name" value="PROKAR_LIPOPROTEIN"/>
    <property type="match status" value="1"/>
</dbReference>
<proteinExistence type="predicted"/>
<feature type="chain" id="PRO_5044892295" description="Cytochrome b561 and DOMON domain-containing protein" evidence="14">
    <location>
        <begin position="24"/>
        <end position="487"/>
    </location>
</feature>
<keyword evidence="7" id="KW-0249">Electron transport</keyword>
<dbReference type="SMART" id="SM00665">
    <property type="entry name" value="B561"/>
    <property type="match status" value="2"/>
</dbReference>
<dbReference type="Gene3D" id="1.20.120.1770">
    <property type="match status" value="2"/>
</dbReference>
<evidence type="ECO:0000259" key="15">
    <source>
        <dbReference type="PROSITE" id="PS50836"/>
    </source>
</evidence>
<dbReference type="PANTHER" id="PTHR23130">
    <property type="entry name" value="CYTOCHROME B561 AND DOMON DOMAIN-CONTAINING PROTEIN"/>
    <property type="match status" value="1"/>
</dbReference>
<feature type="transmembrane region" description="Helical" evidence="13">
    <location>
        <begin position="431"/>
        <end position="455"/>
    </location>
</feature>
<evidence type="ECO:0000313" key="18">
    <source>
        <dbReference type="Proteomes" id="UP001642360"/>
    </source>
</evidence>
<comment type="function">
    <text evidence="10">May act as a catecholamine-responsive trans-membrane electron transporter.</text>
</comment>
<keyword evidence="18" id="KW-1185">Reference proteome</keyword>
<evidence type="ECO:0000256" key="9">
    <source>
        <dbReference type="ARBA" id="ARBA00023136"/>
    </source>
</evidence>
<keyword evidence="9 13" id="KW-0472">Membrane</keyword>
<dbReference type="GO" id="GO:0016020">
    <property type="term" value="C:membrane"/>
    <property type="evidence" value="ECO:0007669"/>
    <property type="project" value="UniProtKB-SubCell"/>
</dbReference>
<feature type="region of interest" description="Disordered" evidence="12">
    <location>
        <begin position="464"/>
        <end position="487"/>
    </location>
</feature>
<organism evidence="17 18">
    <name type="scientific">Ilex paraguariensis</name>
    <name type="common">yerba mate</name>
    <dbReference type="NCBI Taxonomy" id="185542"/>
    <lineage>
        <taxon>Eukaryota</taxon>
        <taxon>Viridiplantae</taxon>
        <taxon>Streptophyta</taxon>
        <taxon>Embryophyta</taxon>
        <taxon>Tracheophyta</taxon>
        <taxon>Spermatophyta</taxon>
        <taxon>Magnoliopsida</taxon>
        <taxon>eudicotyledons</taxon>
        <taxon>Gunneridae</taxon>
        <taxon>Pentapetalae</taxon>
        <taxon>asterids</taxon>
        <taxon>campanulids</taxon>
        <taxon>Aquifoliales</taxon>
        <taxon>Aquifoliaceae</taxon>
        <taxon>Ilex</taxon>
    </lineage>
</organism>
<sequence>MGATSRLALVSCVLISLFLSSSAQSCTNYAFASNKVFSTCNDLPYLNSFLHWTYDPSSETVQIAFRHTRVTSSKWVAWAINPNSTSMVGSQALVAFQKSDGTMRYYTSPVTSYGTQLAEGDLSFPVSDLLATFSNNEITIFATLNLQKINSTTVNQVWQDGPVSGDTPGAHDQSGDNILSMGTINLLSGESGTTVGGGGGNTKIKKRNIHGVLNAISWGIMMPVGALFARYLKVFKSADPAWFYLHVTCQTSAYIIGVAGWATGLKLGSESPGIQHTTHRNIGILLFLLGTLQIHGVLNAISWGIMMPVGALFARYLKVFKSADPAWFYLHVTCQTSAYIIGVAGWATGLKLGSESPGIQHTTHRNIGILLFLLGTLQVFALLLRPNKNHKYRFYWNIYHHSVGYMVILLSIVNIFKGFDILKPEHQWQRAYTAIIVILAIIAVLLEAYTWFVVVKRKKAASAEKMPQGTNETNGHNGYGARTQERV</sequence>
<feature type="signal peptide" evidence="14">
    <location>
        <begin position="1"/>
        <end position="23"/>
    </location>
</feature>
<feature type="binding site" description="axial binding residue" evidence="11">
    <location>
        <position position="364"/>
    </location>
    <ligand>
        <name>heme b</name>
        <dbReference type="ChEBI" id="CHEBI:60344"/>
        <label>1</label>
    </ligand>
    <ligandPart>
        <name>Fe</name>
        <dbReference type="ChEBI" id="CHEBI:18248"/>
    </ligandPart>
</feature>
<dbReference type="PANTHER" id="PTHR23130:SF167">
    <property type="entry name" value="CYTOCHROME B561 AND DOMON DOMAIN-CONTAINING PROTEIN"/>
    <property type="match status" value="1"/>
</dbReference>
<keyword evidence="3" id="KW-0813">Transport</keyword>
<evidence type="ECO:0000256" key="11">
    <source>
        <dbReference type="PIRSR" id="PIRSR037471-1"/>
    </source>
</evidence>
<evidence type="ECO:0000256" key="2">
    <source>
        <dbReference type="ARBA" id="ARBA00004141"/>
    </source>
</evidence>
<feature type="domain" description="Cytochrome b561" evidence="16">
    <location>
        <begin position="246"/>
        <end position="455"/>
    </location>
</feature>
<evidence type="ECO:0000256" key="7">
    <source>
        <dbReference type="ARBA" id="ARBA00022982"/>
    </source>
</evidence>
<dbReference type="CDD" id="cd08760">
    <property type="entry name" value="Cyt_b561_FRRS1_like"/>
    <property type="match status" value="1"/>
</dbReference>
<dbReference type="CDD" id="cd09629">
    <property type="entry name" value="DOMON_CIL1_like"/>
    <property type="match status" value="1"/>
</dbReference>
<evidence type="ECO:0000256" key="3">
    <source>
        <dbReference type="ARBA" id="ARBA00022448"/>
    </source>
</evidence>
<evidence type="ECO:0000256" key="10">
    <source>
        <dbReference type="ARBA" id="ARBA00053871"/>
    </source>
</evidence>
<evidence type="ECO:0000259" key="16">
    <source>
        <dbReference type="PROSITE" id="PS50939"/>
    </source>
</evidence>
<evidence type="ECO:0000256" key="1">
    <source>
        <dbReference type="ARBA" id="ARBA00001970"/>
    </source>
</evidence>
<feature type="transmembrane region" description="Helical" evidence="13">
    <location>
        <begin position="367"/>
        <end position="384"/>
    </location>
</feature>
<keyword evidence="5 11" id="KW-0479">Metal-binding</keyword>
<reference evidence="17 18" key="1">
    <citation type="submission" date="2024-02" db="EMBL/GenBank/DDBJ databases">
        <authorList>
            <person name="Vignale AGUSTIN F."/>
            <person name="Sosa J E."/>
            <person name="Modenutti C."/>
        </authorList>
    </citation>
    <scope>NUCLEOTIDE SEQUENCE [LARGE SCALE GENOMIC DNA]</scope>
</reference>
<keyword evidence="8 13" id="KW-1133">Transmembrane helix</keyword>
<evidence type="ECO:0008006" key="19">
    <source>
        <dbReference type="Google" id="ProtNLM"/>
    </source>
</evidence>
<dbReference type="InterPro" id="IPR005018">
    <property type="entry name" value="DOMON_domain"/>
</dbReference>
<dbReference type="Pfam" id="PF04526">
    <property type="entry name" value="DUF568"/>
    <property type="match status" value="1"/>
</dbReference>
<comment type="cofactor">
    <cofactor evidence="1">
        <name>heme b</name>
        <dbReference type="ChEBI" id="CHEBI:60344"/>
    </cofactor>
</comment>
<dbReference type="Proteomes" id="UP001642360">
    <property type="component" value="Unassembled WGS sequence"/>
</dbReference>
<dbReference type="AlphaFoldDB" id="A0ABC8UML0"/>
<comment type="caution">
    <text evidence="17">The sequence shown here is derived from an EMBL/GenBank/DDBJ whole genome shotgun (WGS) entry which is preliminary data.</text>
</comment>
<dbReference type="Pfam" id="PF03188">
    <property type="entry name" value="Cytochrom_B561"/>
    <property type="match status" value="1"/>
</dbReference>
<evidence type="ECO:0000256" key="6">
    <source>
        <dbReference type="ARBA" id="ARBA00022729"/>
    </source>
</evidence>
<evidence type="ECO:0000256" key="14">
    <source>
        <dbReference type="SAM" id="SignalP"/>
    </source>
</evidence>
<comment type="subcellular location">
    <subcellularLocation>
        <location evidence="2">Membrane</location>
        <topology evidence="2">Multi-pass membrane protein</topology>
    </subcellularLocation>
</comment>
<dbReference type="InterPro" id="IPR006593">
    <property type="entry name" value="Cyt_b561/ferric_Rdtase_TM"/>
</dbReference>
<feature type="transmembrane region" description="Helical" evidence="13">
    <location>
        <begin position="282"/>
        <end position="314"/>
    </location>
</feature>
<evidence type="ECO:0000256" key="4">
    <source>
        <dbReference type="ARBA" id="ARBA00022692"/>
    </source>
</evidence>
<name>A0ABC8UML0_9AQUA</name>